<reference evidence="3" key="1">
    <citation type="submission" date="2012-08" db="EMBL/GenBank/DDBJ databases">
        <title>The Genome Sequence of Wuchereria bancrofti.</title>
        <authorList>
            <person name="Nutman T.B."/>
            <person name="Fink D.L."/>
            <person name="Russ C."/>
            <person name="Young S."/>
            <person name="Zeng Q."/>
            <person name="Koehrsen M."/>
            <person name="Alvarado L."/>
            <person name="Berlin A."/>
            <person name="Chapman S.B."/>
            <person name="Chen Z."/>
            <person name="Freedman E."/>
            <person name="Gellesch M."/>
            <person name="Goldberg J."/>
            <person name="Griggs A."/>
            <person name="Gujja S."/>
            <person name="Heilman E.R."/>
            <person name="Heiman D."/>
            <person name="Hepburn T."/>
            <person name="Howarth C."/>
            <person name="Jen D."/>
            <person name="Larson L."/>
            <person name="Lewis B."/>
            <person name="Mehta T."/>
            <person name="Park D."/>
            <person name="Pearson M."/>
            <person name="Roberts A."/>
            <person name="Saif S."/>
            <person name="Shea T."/>
            <person name="Shenoy N."/>
            <person name="Sisk P."/>
            <person name="Stolte C."/>
            <person name="Sykes S."/>
            <person name="Walk T."/>
            <person name="White J."/>
            <person name="Yandava C."/>
            <person name="Haas B."/>
            <person name="Henn M.R."/>
            <person name="Nusbaum C."/>
            <person name="Birren B."/>
        </authorList>
    </citation>
    <scope>NUCLEOTIDE SEQUENCE [LARGE SCALE GENOMIC DNA]</scope>
    <source>
        <strain evidence="3">NA</strain>
    </source>
</reference>
<sequence length="116" mass="13250">MQLPKGNQILDRTNSRVKLNQETEKNHSPKDSAAVEVEFPASEVPTHKRLVTEGYMEIRQPTAVKRMRIIVKTNHKTAAKRLRSCRAKSFLSRSRHDLLNLNFPATANTEPCTQQL</sequence>
<feature type="compositionally biased region" description="Basic and acidic residues" evidence="1">
    <location>
        <begin position="19"/>
        <end position="30"/>
    </location>
</feature>
<accession>J9FJM3</accession>
<dbReference type="EMBL" id="ADBV01000363">
    <property type="protein sequence ID" value="EJW87524.1"/>
    <property type="molecule type" value="Genomic_DNA"/>
</dbReference>
<organism evidence="2 3">
    <name type="scientific">Wuchereria bancrofti</name>
    <dbReference type="NCBI Taxonomy" id="6293"/>
    <lineage>
        <taxon>Eukaryota</taxon>
        <taxon>Metazoa</taxon>
        <taxon>Ecdysozoa</taxon>
        <taxon>Nematoda</taxon>
        <taxon>Chromadorea</taxon>
        <taxon>Rhabditida</taxon>
        <taxon>Spirurina</taxon>
        <taxon>Spiruromorpha</taxon>
        <taxon>Filarioidea</taxon>
        <taxon>Onchocercidae</taxon>
        <taxon>Wuchereria</taxon>
    </lineage>
</organism>
<evidence type="ECO:0000313" key="3">
    <source>
        <dbReference type="Proteomes" id="UP000004810"/>
    </source>
</evidence>
<proteinExistence type="predicted"/>
<dbReference type="AlphaFoldDB" id="J9FJM3"/>
<protein>
    <submittedName>
        <fullName evidence="2">Uncharacterized protein</fullName>
    </submittedName>
</protein>
<name>J9FJM3_WUCBA</name>
<evidence type="ECO:0000313" key="2">
    <source>
        <dbReference type="EMBL" id="EJW87524.1"/>
    </source>
</evidence>
<comment type="caution">
    <text evidence="2">The sequence shown here is derived from an EMBL/GenBank/DDBJ whole genome shotgun (WGS) entry which is preliminary data.</text>
</comment>
<evidence type="ECO:0000256" key="1">
    <source>
        <dbReference type="SAM" id="MobiDB-lite"/>
    </source>
</evidence>
<dbReference type="Proteomes" id="UP000004810">
    <property type="component" value="Unassembled WGS sequence"/>
</dbReference>
<feature type="region of interest" description="Disordered" evidence="1">
    <location>
        <begin position="1"/>
        <end position="32"/>
    </location>
</feature>
<gene>
    <name evidence="2" type="ORF">WUBG_01568</name>
</gene>